<dbReference type="EMBL" id="CP046244">
    <property type="protein sequence ID" value="QGP91506.1"/>
    <property type="molecule type" value="Genomic_DNA"/>
</dbReference>
<protein>
    <submittedName>
        <fullName evidence="6">4Fe-4S binding domain protein</fullName>
    </submittedName>
</protein>
<dbReference type="PROSITE" id="PS00198">
    <property type="entry name" value="4FE4S_FER_1"/>
    <property type="match status" value="2"/>
</dbReference>
<dbReference type="GO" id="GO:0051539">
    <property type="term" value="F:4 iron, 4 sulfur cluster binding"/>
    <property type="evidence" value="ECO:0007669"/>
    <property type="project" value="UniProtKB-KW"/>
</dbReference>
<evidence type="ECO:0000256" key="4">
    <source>
        <dbReference type="ARBA" id="ARBA00023014"/>
    </source>
</evidence>
<dbReference type="InterPro" id="IPR017900">
    <property type="entry name" value="4Fe4S_Fe_S_CS"/>
</dbReference>
<dbReference type="InterPro" id="IPR017896">
    <property type="entry name" value="4Fe4S_Fe-S-bd"/>
</dbReference>
<accession>A0A6I5ZP03</accession>
<dbReference type="OrthoDB" id="9807879at2"/>
<keyword evidence="4" id="KW-0411">Iron-sulfur</keyword>
<dbReference type="RefSeq" id="WP_156272025.1">
    <property type="nucleotide sequence ID" value="NZ_CP046244.1"/>
</dbReference>
<gene>
    <name evidence="6" type="ORF">MGLY_08410</name>
</gene>
<name>A0A6I5ZP03_9FIRM</name>
<reference evidence="6 7" key="1">
    <citation type="submission" date="2019-11" db="EMBL/GenBank/DDBJ databases">
        <title>Genome sequence of Moorella glycerini DSM11254.</title>
        <authorList>
            <person name="Poehlein A."/>
            <person name="Boeer T."/>
            <person name="Daniel R."/>
        </authorList>
    </citation>
    <scope>NUCLEOTIDE SEQUENCE [LARGE SCALE GENOMIC DNA]</scope>
    <source>
        <strain evidence="6 7">DSM 11254</strain>
    </source>
</reference>
<evidence type="ECO:0000259" key="5">
    <source>
        <dbReference type="PROSITE" id="PS51379"/>
    </source>
</evidence>
<keyword evidence="1" id="KW-0004">4Fe-4S</keyword>
<dbReference type="GO" id="GO:0046872">
    <property type="term" value="F:metal ion binding"/>
    <property type="evidence" value="ECO:0007669"/>
    <property type="project" value="UniProtKB-KW"/>
</dbReference>
<dbReference type="PANTHER" id="PTHR43687">
    <property type="entry name" value="ADENYLYLSULFATE REDUCTASE, BETA SUBUNIT"/>
    <property type="match status" value="1"/>
</dbReference>
<feature type="domain" description="4Fe-4S ferredoxin-type" evidence="5">
    <location>
        <begin position="1"/>
        <end position="30"/>
    </location>
</feature>
<evidence type="ECO:0000256" key="1">
    <source>
        <dbReference type="ARBA" id="ARBA00022485"/>
    </source>
</evidence>
<evidence type="ECO:0000313" key="6">
    <source>
        <dbReference type="EMBL" id="QGP91506.1"/>
    </source>
</evidence>
<evidence type="ECO:0000256" key="2">
    <source>
        <dbReference type="ARBA" id="ARBA00022723"/>
    </source>
</evidence>
<organism evidence="6 7">
    <name type="scientific">Neomoorella glycerini</name>
    <dbReference type="NCBI Taxonomy" id="55779"/>
    <lineage>
        <taxon>Bacteria</taxon>
        <taxon>Bacillati</taxon>
        <taxon>Bacillota</taxon>
        <taxon>Clostridia</taxon>
        <taxon>Neomoorellales</taxon>
        <taxon>Neomoorellaceae</taxon>
        <taxon>Neomoorella</taxon>
    </lineage>
</organism>
<keyword evidence="7" id="KW-1185">Reference proteome</keyword>
<dbReference type="PROSITE" id="PS51379">
    <property type="entry name" value="4FE4S_FER_2"/>
    <property type="match status" value="2"/>
</dbReference>
<dbReference type="Gene3D" id="3.30.70.20">
    <property type="match status" value="1"/>
</dbReference>
<dbReference type="AlphaFoldDB" id="A0A6I5ZP03"/>
<dbReference type="InterPro" id="IPR050572">
    <property type="entry name" value="Fe-S_Ferredoxin"/>
</dbReference>
<keyword evidence="2" id="KW-0479">Metal-binding</keyword>
<evidence type="ECO:0000313" key="7">
    <source>
        <dbReference type="Proteomes" id="UP000425916"/>
    </source>
</evidence>
<dbReference type="Pfam" id="PF13237">
    <property type="entry name" value="Fer4_10"/>
    <property type="match status" value="1"/>
</dbReference>
<feature type="domain" description="4Fe-4S ferredoxin-type" evidence="5">
    <location>
        <begin position="33"/>
        <end position="62"/>
    </location>
</feature>
<keyword evidence="3" id="KW-0408">Iron</keyword>
<sequence length="66" mass="7245">MAILIDETKCNGCGLCDHNCPGDIIHMDAVSGKPLVVYPDECWYCGACRIDCPENCIKIIFPLISL</sequence>
<proteinExistence type="predicted"/>
<dbReference type="PANTHER" id="PTHR43687:SF1">
    <property type="entry name" value="FERREDOXIN III"/>
    <property type="match status" value="1"/>
</dbReference>
<dbReference type="Proteomes" id="UP000425916">
    <property type="component" value="Chromosome"/>
</dbReference>
<dbReference type="SUPFAM" id="SSF54862">
    <property type="entry name" value="4Fe-4S ferredoxins"/>
    <property type="match status" value="1"/>
</dbReference>
<evidence type="ECO:0000256" key="3">
    <source>
        <dbReference type="ARBA" id="ARBA00023004"/>
    </source>
</evidence>